<dbReference type="Gene3D" id="3.30.160.60">
    <property type="entry name" value="Classic Zinc Finger"/>
    <property type="match status" value="1"/>
</dbReference>
<comment type="caution">
    <text evidence="2">The sequence shown here is derived from an EMBL/GenBank/DDBJ whole genome shotgun (WGS) entry which is preliminary data.</text>
</comment>
<dbReference type="PANTHER" id="PTHR38166:SF1">
    <property type="entry name" value="C2H2-TYPE DOMAIN-CONTAINING PROTEIN"/>
    <property type="match status" value="1"/>
</dbReference>
<evidence type="ECO:0008006" key="4">
    <source>
        <dbReference type="Google" id="ProtNLM"/>
    </source>
</evidence>
<organism evidence="2 3">
    <name type="scientific">Polyplosphaeria fusca</name>
    <dbReference type="NCBI Taxonomy" id="682080"/>
    <lineage>
        <taxon>Eukaryota</taxon>
        <taxon>Fungi</taxon>
        <taxon>Dikarya</taxon>
        <taxon>Ascomycota</taxon>
        <taxon>Pezizomycotina</taxon>
        <taxon>Dothideomycetes</taxon>
        <taxon>Pleosporomycetidae</taxon>
        <taxon>Pleosporales</taxon>
        <taxon>Tetraplosphaeriaceae</taxon>
        <taxon>Polyplosphaeria</taxon>
    </lineage>
</organism>
<accession>A0A9P4QU32</accession>
<keyword evidence="3" id="KW-1185">Reference proteome</keyword>
<evidence type="ECO:0000256" key="1">
    <source>
        <dbReference type="SAM" id="MobiDB-lite"/>
    </source>
</evidence>
<dbReference type="OrthoDB" id="3799363at2759"/>
<reference evidence="2" key="1">
    <citation type="journal article" date="2020" name="Stud. Mycol.">
        <title>101 Dothideomycetes genomes: a test case for predicting lifestyles and emergence of pathogens.</title>
        <authorList>
            <person name="Haridas S."/>
            <person name="Albert R."/>
            <person name="Binder M."/>
            <person name="Bloem J."/>
            <person name="Labutti K."/>
            <person name="Salamov A."/>
            <person name="Andreopoulos B."/>
            <person name="Baker S."/>
            <person name="Barry K."/>
            <person name="Bills G."/>
            <person name="Bluhm B."/>
            <person name="Cannon C."/>
            <person name="Castanera R."/>
            <person name="Culley D."/>
            <person name="Daum C."/>
            <person name="Ezra D."/>
            <person name="Gonzalez J."/>
            <person name="Henrissat B."/>
            <person name="Kuo A."/>
            <person name="Liang C."/>
            <person name="Lipzen A."/>
            <person name="Lutzoni F."/>
            <person name="Magnuson J."/>
            <person name="Mondo S."/>
            <person name="Nolan M."/>
            <person name="Ohm R."/>
            <person name="Pangilinan J."/>
            <person name="Park H.-J."/>
            <person name="Ramirez L."/>
            <person name="Alfaro M."/>
            <person name="Sun H."/>
            <person name="Tritt A."/>
            <person name="Yoshinaga Y."/>
            <person name="Zwiers L.-H."/>
            <person name="Turgeon B."/>
            <person name="Goodwin S."/>
            <person name="Spatafora J."/>
            <person name="Crous P."/>
            <person name="Grigoriev I."/>
        </authorList>
    </citation>
    <scope>NUCLEOTIDE SEQUENCE</scope>
    <source>
        <strain evidence="2">CBS 125425</strain>
    </source>
</reference>
<protein>
    <recommendedName>
        <fullName evidence="4">C2H2-type domain-containing protein</fullName>
    </recommendedName>
</protein>
<sequence length="479" mass="53367">MEHSASDQQHFGRMPPVTIDWPNALCSALPSLEGRSLPGCPHANCLSCLCNAAWLDLCWVQDLQMYLGWYSCRCGNLECSKSFARLAFLLAEIAKGPDAQPEPESGHSIDLNHGIPGLFGLTSPGNFKMEREKSTHSLVPFSPSKDPSLMTSIAPFESTNVGAVANFSDSNGHPSDLFAPPLKRSDSVTATKRRHTTDAKEKAPSDTDSHKRKRFKIDRDSDAPPRRLRCPYYQRDPEAHSRYSCRGSGFADMAKLKDHLKRAHTRPLRCTRCWENMSSSAALDAHLRAESICRNRPEPDDERICPRKLRDLNFNRSPFSSAETVEEKWQMLYKIIYPGDEDVPSAYEETDGVEKEMGLLASKIEEEVCKLLRPILGDVVDFLKGMVMAVVQECGEKILGGKREKKTRRRSSMGIVALDADLNATDTKLIVSPPECNAIVSARKAHPPADKQAPRTPKDLFFKCDWLVEDPDLASAPPT</sequence>
<dbReference type="Proteomes" id="UP000799444">
    <property type="component" value="Unassembled WGS sequence"/>
</dbReference>
<feature type="region of interest" description="Disordered" evidence="1">
    <location>
        <begin position="172"/>
        <end position="230"/>
    </location>
</feature>
<dbReference type="AlphaFoldDB" id="A0A9P4QU32"/>
<evidence type="ECO:0000313" key="2">
    <source>
        <dbReference type="EMBL" id="KAF2730971.1"/>
    </source>
</evidence>
<feature type="compositionally biased region" description="Basic and acidic residues" evidence="1">
    <location>
        <begin position="196"/>
        <end position="209"/>
    </location>
</feature>
<name>A0A9P4QU32_9PLEO</name>
<evidence type="ECO:0000313" key="3">
    <source>
        <dbReference type="Proteomes" id="UP000799444"/>
    </source>
</evidence>
<proteinExistence type="predicted"/>
<dbReference type="EMBL" id="ML996205">
    <property type="protein sequence ID" value="KAF2730971.1"/>
    <property type="molecule type" value="Genomic_DNA"/>
</dbReference>
<gene>
    <name evidence="2" type="ORF">EJ04DRAFT_22144</name>
</gene>
<dbReference type="PANTHER" id="PTHR38166">
    <property type="entry name" value="C2H2-TYPE DOMAIN-CONTAINING PROTEIN-RELATED"/>
    <property type="match status" value="1"/>
</dbReference>